<evidence type="ECO:0000259" key="11">
    <source>
        <dbReference type="PROSITE" id="PS50885"/>
    </source>
</evidence>
<dbReference type="GO" id="GO:0000155">
    <property type="term" value="F:phosphorelay sensor kinase activity"/>
    <property type="evidence" value="ECO:0007669"/>
    <property type="project" value="InterPro"/>
</dbReference>
<dbReference type="EC" id="2.7.13.3" evidence="3"/>
<reference evidence="12 13" key="1">
    <citation type="journal article" date="2018" name="Environ. Microbiol.">
        <title>Genomes of ubiquitous marine and hypersaline Hydrogenovibrio, Thiomicrorhabdus and Thiomicrospira spp. encode a diversity of mechanisms to sustain chemolithoautotrophy in heterogeneous environments.</title>
        <authorList>
            <person name="Scott K.M."/>
            <person name="Williams J."/>
            <person name="Porter C.M.B."/>
            <person name="Russel S."/>
            <person name="Harmer T.L."/>
            <person name="Paul J.H."/>
            <person name="Antonen K.M."/>
            <person name="Bridges M.K."/>
            <person name="Camper G.J."/>
            <person name="Campla C.K."/>
            <person name="Casella L.G."/>
            <person name="Chase E."/>
            <person name="Conrad J.W."/>
            <person name="Cruz M.C."/>
            <person name="Dunlap D.S."/>
            <person name="Duran L."/>
            <person name="Fahsbender E.M."/>
            <person name="Goldsmith D.B."/>
            <person name="Keeley R.F."/>
            <person name="Kondoff M.R."/>
            <person name="Kussy B.I."/>
            <person name="Lane M.K."/>
            <person name="Lawler S."/>
            <person name="Leigh B.A."/>
            <person name="Lewis C."/>
            <person name="Lostal L.M."/>
            <person name="Marking D."/>
            <person name="Mancera P.A."/>
            <person name="McClenthan E.C."/>
            <person name="McIntyre E.A."/>
            <person name="Mine J.A."/>
            <person name="Modi S."/>
            <person name="Moore B.D."/>
            <person name="Morgan W.A."/>
            <person name="Nelson K.M."/>
            <person name="Nguyen K.N."/>
            <person name="Ogburn N."/>
            <person name="Parrino D.G."/>
            <person name="Pedapudi A.D."/>
            <person name="Pelham R.P."/>
            <person name="Preece A.M."/>
            <person name="Rampersad E.A."/>
            <person name="Richardson J.C."/>
            <person name="Rodgers C.M."/>
            <person name="Schaffer B.L."/>
            <person name="Sheridan N.E."/>
            <person name="Solone M.R."/>
            <person name="Staley Z.R."/>
            <person name="Tabuchi M."/>
            <person name="Waide R.J."/>
            <person name="Wanjugi P.W."/>
            <person name="Young S."/>
            <person name="Clum A."/>
            <person name="Daum C."/>
            <person name="Huntemann M."/>
            <person name="Ivanova N."/>
            <person name="Kyrpides N."/>
            <person name="Mikhailova N."/>
            <person name="Palaniappan K."/>
            <person name="Pillay M."/>
            <person name="Reddy T.B.K."/>
            <person name="Shapiro N."/>
            <person name="Stamatis D."/>
            <person name="Varghese N."/>
            <person name="Woyke T."/>
            <person name="Boden R."/>
            <person name="Freyermuth S.K."/>
            <person name="Kerfeld C.A."/>
        </authorList>
    </citation>
    <scope>NUCLEOTIDE SEQUENCE [LARGE SCALE GENOMIC DNA]</scope>
    <source>
        <strain evidence="12 13">JR-2</strain>
    </source>
</reference>
<dbReference type="GO" id="GO:0016020">
    <property type="term" value="C:membrane"/>
    <property type="evidence" value="ECO:0007669"/>
    <property type="project" value="UniProtKB-SubCell"/>
</dbReference>
<feature type="domain" description="HAMP" evidence="11">
    <location>
        <begin position="217"/>
        <end position="270"/>
    </location>
</feature>
<keyword evidence="4" id="KW-0597">Phosphoprotein</keyword>
<evidence type="ECO:0000256" key="1">
    <source>
        <dbReference type="ARBA" id="ARBA00000085"/>
    </source>
</evidence>
<proteinExistence type="predicted"/>
<dbReference type="PANTHER" id="PTHR43711">
    <property type="entry name" value="TWO-COMPONENT HISTIDINE KINASE"/>
    <property type="match status" value="1"/>
</dbReference>
<dbReference type="Pfam" id="PF02518">
    <property type="entry name" value="HATPase_c"/>
    <property type="match status" value="1"/>
</dbReference>
<keyword evidence="6 12" id="KW-0418">Kinase</keyword>
<dbReference type="EMBL" id="CP035033">
    <property type="protein sequence ID" value="QAB16353.1"/>
    <property type="molecule type" value="Genomic_DNA"/>
</dbReference>
<dbReference type="Gene3D" id="6.10.340.10">
    <property type="match status" value="1"/>
</dbReference>
<sequence>MFNQAWSNFRQQLSAKLKPVWEGSLYQWMLGSFVVVSLPLMFAIVYALVSMDSYSKQAHKTVFQTVMVTENSRLILERLVSMERSIRQYQVLKETSLLDAFLTHHQKFISLVDASKPYDIDSDLAKKLNQLKQLEMELFESVYNRAFFEQKPVLAEDVGQFEILTNQAKQIIEMGSRQQSLEVQALSEYEASVRERVFYIVLASGLLAFLLSVVFVHFITKPIRKTGSVIRRLVKDDFETPIEISAGPRDVRELGANLEGLRQELKHLENEKQQFIRNISHELKTPLATLKEGTDLLSEELIGSLTSEQKEVVQLMQVGNFNIMNLVANLLEYQKAVSIQSRLDLGDVDVSKLVAQLVADYQLLVQNKGVVLDVAVPRFKIVADAAKLKMILSNFLSNAIKFSGSGDHIGLSVTRTDTGLRFLVEDQGPGIPEELHKAIFEDFFQGEMQPGSTMKGTGLGLAIVGYYVDKHGGEIHLLPPNEHYSGARFALDLPVEPVT</sequence>
<dbReference type="InterPro" id="IPR005467">
    <property type="entry name" value="His_kinase_dom"/>
</dbReference>
<keyword evidence="8" id="KW-0175">Coiled coil</keyword>
<dbReference type="Gene3D" id="3.30.565.10">
    <property type="entry name" value="Histidine kinase-like ATPase, C-terminal domain"/>
    <property type="match status" value="1"/>
</dbReference>
<evidence type="ECO:0000256" key="9">
    <source>
        <dbReference type="SAM" id="Phobius"/>
    </source>
</evidence>
<dbReference type="InterPro" id="IPR050736">
    <property type="entry name" value="Sensor_HK_Regulatory"/>
</dbReference>
<dbReference type="KEGG" id="htr:EPV75_12125"/>
<dbReference type="InterPro" id="IPR003660">
    <property type="entry name" value="HAMP_dom"/>
</dbReference>
<keyword evidence="7" id="KW-0902">Two-component regulatory system</keyword>
<dbReference type="AlphaFoldDB" id="A0A410H5Z8"/>
<evidence type="ECO:0000256" key="8">
    <source>
        <dbReference type="SAM" id="Coils"/>
    </source>
</evidence>
<gene>
    <name evidence="12" type="ORF">EPV75_12125</name>
</gene>
<comment type="catalytic activity">
    <reaction evidence="1">
        <text>ATP + protein L-histidine = ADP + protein N-phospho-L-histidine.</text>
        <dbReference type="EC" id="2.7.13.3"/>
    </reaction>
</comment>
<dbReference type="PANTHER" id="PTHR43711:SF1">
    <property type="entry name" value="HISTIDINE KINASE 1"/>
    <property type="match status" value="1"/>
</dbReference>
<dbReference type="InterPro" id="IPR003594">
    <property type="entry name" value="HATPase_dom"/>
</dbReference>
<dbReference type="CDD" id="cd00075">
    <property type="entry name" value="HATPase"/>
    <property type="match status" value="1"/>
</dbReference>
<dbReference type="SMART" id="SM00387">
    <property type="entry name" value="HATPase_c"/>
    <property type="match status" value="1"/>
</dbReference>
<dbReference type="RefSeq" id="WP_128385570.1">
    <property type="nucleotide sequence ID" value="NZ_CP035033.1"/>
</dbReference>
<dbReference type="Pfam" id="PF00512">
    <property type="entry name" value="HisKA"/>
    <property type="match status" value="1"/>
</dbReference>
<dbReference type="PRINTS" id="PR00344">
    <property type="entry name" value="BCTRLSENSOR"/>
</dbReference>
<feature type="domain" description="Histidine kinase" evidence="10">
    <location>
        <begin position="278"/>
        <end position="497"/>
    </location>
</feature>
<dbReference type="SUPFAM" id="SSF47384">
    <property type="entry name" value="Homodimeric domain of signal transducing histidine kinase"/>
    <property type="match status" value="1"/>
</dbReference>
<dbReference type="SUPFAM" id="SSF55874">
    <property type="entry name" value="ATPase domain of HSP90 chaperone/DNA topoisomerase II/histidine kinase"/>
    <property type="match status" value="1"/>
</dbReference>
<dbReference type="Gene3D" id="1.10.287.130">
    <property type="match status" value="1"/>
</dbReference>
<accession>A0A410H5Z8</accession>
<evidence type="ECO:0000256" key="7">
    <source>
        <dbReference type="ARBA" id="ARBA00023012"/>
    </source>
</evidence>
<keyword evidence="9" id="KW-0472">Membrane</keyword>
<dbReference type="PROSITE" id="PS50885">
    <property type="entry name" value="HAMP"/>
    <property type="match status" value="1"/>
</dbReference>
<dbReference type="Proteomes" id="UP000285478">
    <property type="component" value="Chromosome"/>
</dbReference>
<comment type="subcellular location">
    <subcellularLocation>
        <location evidence="2">Membrane</location>
    </subcellularLocation>
</comment>
<evidence type="ECO:0000256" key="3">
    <source>
        <dbReference type="ARBA" id="ARBA00012438"/>
    </source>
</evidence>
<feature type="coiled-coil region" evidence="8">
    <location>
        <begin position="251"/>
        <end position="278"/>
    </location>
</feature>
<keyword evidence="9" id="KW-0812">Transmembrane</keyword>
<dbReference type="InterPro" id="IPR036890">
    <property type="entry name" value="HATPase_C_sf"/>
</dbReference>
<evidence type="ECO:0000256" key="6">
    <source>
        <dbReference type="ARBA" id="ARBA00022777"/>
    </source>
</evidence>
<feature type="transmembrane region" description="Helical" evidence="9">
    <location>
        <begin position="25"/>
        <end position="49"/>
    </location>
</feature>
<dbReference type="InterPro" id="IPR003661">
    <property type="entry name" value="HisK_dim/P_dom"/>
</dbReference>
<feature type="transmembrane region" description="Helical" evidence="9">
    <location>
        <begin position="197"/>
        <end position="219"/>
    </location>
</feature>
<dbReference type="CDD" id="cd00082">
    <property type="entry name" value="HisKA"/>
    <property type="match status" value="1"/>
</dbReference>
<evidence type="ECO:0000256" key="2">
    <source>
        <dbReference type="ARBA" id="ARBA00004370"/>
    </source>
</evidence>
<evidence type="ECO:0000313" key="13">
    <source>
        <dbReference type="Proteomes" id="UP000285478"/>
    </source>
</evidence>
<evidence type="ECO:0000259" key="10">
    <source>
        <dbReference type="PROSITE" id="PS50109"/>
    </source>
</evidence>
<dbReference type="InterPro" id="IPR004358">
    <property type="entry name" value="Sig_transdc_His_kin-like_C"/>
</dbReference>
<dbReference type="PROSITE" id="PS50109">
    <property type="entry name" value="HIS_KIN"/>
    <property type="match status" value="1"/>
</dbReference>
<keyword evidence="5" id="KW-0808">Transferase</keyword>
<keyword evidence="9" id="KW-1133">Transmembrane helix</keyword>
<dbReference type="SMART" id="SM00388">
    <property type="entry name" value="HisKA"/>
    <property type="match status" value="1"/>
</dbReference>
<dbReference type="Pfam" id="PF00672">
    <property type="entry name" value="HAMP"/>
    <property type="match status" value="1"/>
</dbReference>
<organism evidence="12 13">
    <name type="scientific">Hydrogenovibrio thermophilus</name>
    <dbReference type="NCBI Taxonomy" id="265883"/>
    <lineage>
        <taxon>Bacteria</taxon>
        <taxon>Pseudomonadati</taxon>
        <taxon>Pseudomonadota</taxon>
        <taxon>Gammaproteobacteria</taxon>
        <taxon>Thiotrichales</taxon>
        <taxon>Piscirickettsiaceae</taxon>
        <taxon>Hydrogenovibrio</taxon>
    </lineage>
</organism>
<dbReference type="SMART" id="SM00304">
    <property type="entry name" value="HAMP"/>
    <property type="match status" value="1"/>
</dbReference>
<name>A0A410H5Z8_9GAMM</name>
<dbReference type="InterPro" id="IPR036097">
    <property type="entry name" value="HisK_dim/P_sf"/>
</dbReference>
<keyword evidence="13" id="KW-1185">Reference proteome</keyword>
<protein>
    <recommendedName>
        <fullName evidence="3">histidine kinase</fullName>
        <ecNumber evidence="3">2.7.13.3</ecNumber>
    </recommendedName>
</protein>
<evidence type="ECO:0000256" key="5">
    <source>
        <dbReference type="ARBA" id="ARBA00022679"/>
    </source>
</evidence>
<evidence type="ECO:0000256" key="4">
    <source>
        <dbReference type="ARBA" id="ARBA00022553"/>
    </source>
</evidence>
<evidence type="ECO:0000313" key="12">
    <source>
        <dbReference type="EMBL" id="QAB16353.1"/>
    </source>
</evidence>